<reference evidence="1 2" key="1">
    <citation type="submission" date="2023-07" db="EMBL/GenBank/DDBJ databases">
        <title>Sequencing the genomes of 1000 actinobacteria strains.</title>
        <authorList>
            <person name="Klenk H.-P."/>
        </authorList>
    </citation>
    <scope>NUCLEOTIDE SEQUENCE [LARGE SCALE GENOMIC DNA]</scope>
    <source>
        <strain evidence="1 2">DSM 14555</strain>
    </source>
</reference>
<dbReference type="Gene3D" id="1.10.260.40">
    <property type="entry name" value="lambda repressor-like DNA-binding domains"/>
    <property type="match status" value="2"/>
</dbReference>
<dbReference type="RefSeq" id="WP_309800438.1">
    <property type="nucleotide sequence ID" value="NZ_BAAAHY010000006.1"/>
</dbReference>
<evidence type="ECO:0000313" key="2">
    <source>
        <dbReference type="Proteomes" id="UP001185069"/>
    </source>
</evidence>
<proteinExistence type="predicted"/>
<dbReference type="InterPro" id="IPR010982">
    <property type="entry name" value="Lambda_DNA-bd_dom_sf"/>
</dbReference>
<dbReference type="SUPFAM" id="SSF47413">
    <property type="entry name" value="lambda repressor-like DNA-binding domains"/>
    <property type="match status" value="1"/>
</dbReference>
<comment type="caution">
    <text evidence="1">The sequence shown here is derived from an EMBL/GenBank/DDBJ whole genome shotgun (WGS) entry which is preliminary data.</text>
</comment>
<name>A0ABU1JEU6_9MICC</name>
<organism evidence="1 2">
    <name type="scientific">Arthrobacter russicus</name>
    <dbReference type="NCBI Taxonomy" id="172040"/>
    <lineage>
        <taxon>Bacteria</taxon>
        <taxon>Bacillati</taxon>
        <taxon>Actinomycetota</taxon>
        <taxon>Actinomycetes</taxon>
        <taxon>Micrococcales</taxon>
        <taxon>Micrococcaceae</taxon>
        <taxon>Arthrobacter</taxon>
    </lineage>
</organism>
<protein>
    <submittedName>
        <fullName evidence="1">Transcriptional regulator with XRE-family HTH domain</fullName>
    </submittedName>
</protein>
<accession>A0ABU1JEU6</accession>
<keyword evidence="2" id="KW-1185">Reference proteome</keyword>
<gene>
    <name evidence="1" type="ORF">JOE69_003206</name>
</gene>
<dbReference type="Proteomes" id="UP001185069">
    <property type="component" value="Unassembled WGS sequence"/>
</dbReference>
<dbReference type="EMBL" id="JAVDQF010000001">
    <property type="protein sequence ID" value="MDR6270968.1"/>
    <property type="molecule type" value="Genomic_DNA"/>
</dbReference>
<sequence>MNEAAVLPLQEALAAELRAAQAIAQINVKTWAQRASISDDSIYRVLRGRRPVSVVELVMLCQAIDDDPLDLISRATRRAGESVRGSRAAEIARADRARLAVEAAGLYDDLDAAFLKARAALSEEGHLLSQRDWYAFLEGIGSAETVSALSSFLEVPSDYLAGTDDAASSRVEVQLKFARTMREVGVVRLAARSLDELEPEEIHAVENAIREFIDEEEGP</sequence>
<evidence type="ECO:0000313" key="1">
    <source>
        <dbReference type="EMBL" id="MDR6270968.1"/>
    </source>
</evidence>